<accession>A0A699GXC7</accession>
<dbReference type="EMBL" id="BKCJ010070581">
    <property type="protein sequence ID" value="GEW71566.1"/>
    <property type="molecule type" value="Genomic_DNA"/>
</dbReference>
<comment type="caution">
    <text evidence="5">The sequence shown here is derived from an EMBL/GenBank/DDBJ whole genome shotgun (WGS) entry which is preliminary data.</text>
</comment>
<dbReference type="Gene3D" id="3.30.420.10">
    <property type="entry name" value="Ribonuclease H-like superfamily/Ribonuclease H"/>
    <property type="match status" value="1"/>
</dbReference>
<dbReference type="SUPFAM" id="SSF53098">
    <property type="entry name" value="Ribonuclease H-like"/>
    <property type="match status" value="1"/>
</dbReference>
<dbReference type="InterPro" id="IPR001878">
    <property type="entry name" value="Znf_CCHC"/>
</dbReference>
<gene>
    <name evidence="5" type="ORF">Tci_243542</name>
</gene>
<dbReference type="PROSITE" id="PS50158">
    <property type="entry name" value="ZF_CCHC"/>
    <property type="match status" value="1"/>
</dbReference>
<evidence type="ECO:0000256" key="1">
    <source>
        <dbReference type="PROSITE-ProRule" id="PRU00047"/>
    </source>
</evidence>
<organism evidence="5">
    <name type="scientific">Tanacetum cinerariifolium</name>
    <name type="common">Dalmatian daisy</name>
    <name type="synonym">Chrysanthemum cinerariifolium</name>
    <dbReference type="NCBI Taxonomy" id="118510"/>
    <lineage>
        <taxon>Eukaryota</taxon>
        <taxon>Viridiplantae</taxon>
        <taxon>Streptophyta</taxon>
        <taxon>Embryophyta</taxon>
        <taxon>Tracheophyta</taxon>
        <taxon>Spermatophyta</taxon>
        <taxon>Magnoliopsida</taxon>
        <taxon>eudicotyledons</taxon>
        <taxon>Gunneridae</taxon>
        <taxon>Pentapetalae</taxon>
        <taxon>asterids</taxon>
        <taxon>campanulids</taxon>
        <taxon>Asterales</taxon>
        <taxon>Asteraceae</taxon>
        <taxon>Asteroideae</taxon>
        <taxon>Anthemideae</taxon>
        <taxon>Anthemidinae</taxon>
        <taxon>Tanacetum</taxon>
    </lineage>
</organism>
<keyword evidence="1" id="KW-0863">Zinc-finger</keyword>
<dbReference type="PANTHER" id="PTHR45835:SF99">
    <property type="entry name" value="CHROMO DOMAIN-CONTAINING PROTEIN-RELATED"/>
    <property type="match status" value="1"/>
</dbReference>
<evidence type="ECO:0000313" key="5">
    <source>
        <dbReference type="EMBL" id="GEW71566.1"/>
    </source>
</evidence>
<keyword evidence="5" id="KW-0808">Transferase</keyword>
<keyword evidence="5" id="KW-0548">Nucleotidyltransferase</keyword>
<evidence type="ECO:0000259" key="4">
    <source>
        <dbReference type="PROSITE" id="PS50994"/>
    </source>
</evidence>
<dbReference type="AlphaFoldDB" id="A0A699GXC7"/>
<dbReference type="InterPro" id="IPR001584">
    <property type="entry name" value="Integrase_cat-core"/>
</dbReference>
<dbReference type="InterPro" id="IPR036397">
    <property type="entry name" value="RNaseH_sf"/>
</dbReference>
<dbReference type="GO" id="GO:0003676">
    <property type="term" value="F:nucleic acid binding"/>
    <property type="evidence" value="ECO:0007669"/>
    <property type="project" value="InterPro"/>
</dbReference>
<protein>
    <submittedName>
        <fullName evidence="5">Reverse transcriptase domain-containing protein</fullName>
    </submittedName>
</protein>
<dbReference type="GO" id="GO:0015074">
    <property type="term" value="P:DNA integration"/>
    <property type="evidence" value="ECO:0007669"/>
    <property type="project" value="InterPro"/>
</dbReference>
<dbReference type="GO" id="GO:0008270">
    <property type="term" value="F:zinc ion binding"/>
    <property type="evidence" value="ECO:0007669"/>
    <property type="project" value="UniProtKB-KW"/>
</dbReference>
<dbReference type="PANTHER" id="PTHR45835">
    <property type="entry name" value="YALI0A06105P"/>
    <property type="match status" value="1"/>
</dbReference>
<proteinExistence type="predicted"/>
<feature type="domain" description="CCHC-type" evidence="3">
    <location>
        <begin position="79"/>
        <end position="95"/>
    </location>
</feature>
<evidence type="ECO:0000256" key="2">
    <source>
        <dbReference type="SAM" id="MobiDB-lite"/>
    </source>
</evidence>
<dbReference type="Gene3D" id="4.10.60.10">
    <property type="entry name" value="Zinc finger, CCHC-type"/>
    <property type="match status" value="1"/>
</dbReference>
<feature type="domain" description="Integrase catalytic" evidence="4">
    <location>
        <begin position="239"/>
        <end position="325"/>
    </location>
</feature>
<name>A0A699GXC7_TANCI</name>
<sequence length="325" mass="37395">MPTKRTSTYAASAMTQAAIRKLIADNDAAALETQTATMANTKNTNRNTRPRETHIERKGKYKELISCQPFYFNGLCTVKCQTCNKAGHLTKNCKNKGPATGSNLLPVSITCHACEAKGYYRNQCPKENNSAHGRAYLLRDKKSHRDPNIVTAHVMEKKSDEKQLEDIPIVREFREVYLEDLPGLPPVHHVEFQIDLILRITPVARAPYRLALLEMQELSDQLQELADRECQKPSGLLIQPEIPTWKWERITMDLFTKLPRTSNAYDTIWVIVDRLTKSAHFIPTRETKSMETLTRLYIKEIASRHRVPIFIISDRDSHFTSRFWQ</sequence>
<feature type="compositionally biased region" description="Low complexity" evidence="2">
    <location>
        <begin position="35"/>
        <end position="47"/>
    </location>
</feature>
<dbReference type="SMART" id="SM00343">
    <property type="entry name" value="ZnF_C2HC"/>
    <property type="match status" value="2"/>
</dbReference>
<dbReference type="InterPro" id="IPR012337">
    <property type="entry name" value="RNaseH-like_sf"/>
</dbReference>
<keyword evidence="5" id="KW-0695">RNA-directed DNA polymerase</keyword>
<dbReference type="SUPFAM" id="SSF57756">
    <property type="entry name" value="Retrovirus zinc finger-like domains"/>
    <property type="match status" value="1"/>
</dbReference>
<dbReference type="GO" id="GO:0003964">
    <property type="term" value="F:RNA-directed DNA polymerase activity"/>
    <property type="evidence" value="ECO:0007669"/>
    <property type="project" value="UniProtKB-KW"/>
</dbReference>
<dbReference type="InterPro" id="IPR036875">
    <property type="entry name" value="Znf_CCHC_sf"/>
</dbReference>
<dbReference type="PROSITE" id="PS50994">
    <property type="entry name" value="INTEGRASE"/>
    <property type="match status" value="1"/>
</dbReference>
<keyword evidence="1" id="KW-0862">Zinc</keyword>
<feature type="region of interest" description="Disordered" evidence="2">
    <location>
        <begin position="35"/>
        <end position="54"/>
    </location>
</feature>
<evidence type="ECO:0000259" key="3">
    <source>
        <dbReference type="PROSITE" id="PS50158"/>
    </source>
</evidence>
<reference evidence="5" key="1">
    <citation type="journal article" date="2019" name="Sci. Rep.">
        <title>Draft genome of Tanacetum cinerariifolium, the natural source of mosquito coil.</title>
        <authorList>
            <person name="Yamashiro T."/>
            <person name="Shiraishi A."/>
            <person name="Satake H."/>
            <person name="Nakayama K."/>
        </authorList>
    </citation>
    <scope>NUCLEOTIDE SEQUENCE</scope>
</reference>
<keyword evidence="1" id="KW-0479">Metal-binding</keyword>